<reference evidence="3 4" key="1">
    <citation type="submission" date="2017-07" db="EMBL/GenBank/DDBJ databases">
        <title>Phylogenetic study on the rhizospheric bacterium Ochrobactrum sp. A44.</title>
        <authorList>
            <person name="Krzyzanowska D.M."/>
            <person name="Ossowicki A."/>
            <person name="Rajewska M."/>
            <person name="Maciag T."/>
            <person name="Kaczynski Z."/>
            <person name="Czerwicka M."/>
            <person name="Jafra S."/>
        </authorList>
    </citation>
    <scope>NUCLEOTIDE SEQUENCE [LARGE SCALE GENOMIC DNA]</scope>
    <source>
        <strain evidence="3 4">DSM 7216</strain>
    </source>
</reference>
<dbReference type="SUPFAM" id="SSF51556">
    <property type="entry name" value="Metallo-dependent hydrolases"/>
    <property type="match status" value="1"/>
</dbReference>
<dbReference type="PROSITE" id="PS51318">
    <property type="entry name" value="TAT"/>
    <property type="match status" value="1"/>
</dbReference>
<dbReference type="Gene3D" id="2.30.40.10">
    <property type="entry name" value="Urease, subunit C, domain 1"/>
    <property type="match status" value="1"/>
</dbReference>
<comment type="caution">
    <text evidence="3">The sequence shown here is derived from an EMBL/GenBank/DDBJ whole genome shotgun (WGS) entry which is preliminary data.</text>
</comment>
<dbReference type="SUPFAM" id="SSF51338">
    <property type="entry name" value="Composite domain of metallo-dependent hydrolases"/>
    <property type="match status" value="2"/>
</dbReference>
<evidence type="ECO:0000313" key="4">
    <source>
        <dbReference type="Proteomes" id="UP000215590"/>
    </source>
</evidence>
<keyword evidence="3" id="KW-0378">Hydrolase</keyword>
<evidence type="ECO:0000313" key="3">
    <source>
        <dbReference type="EMBL" id="OYR15226.1"/>
    </source>
</evidence>
<proteinExistence type="predicted"/>
<dbReference type="InterPro" id="IPR006311">
    <property type="entry name" value="TAT_signal"/>
</dbReference>
<accession>A0A256FKK1</accession>
<dbReference type="InterPro" id="IPR051781">
    <property type="entry name" value="Metallo-dep_Hydrolase"/>
</dbReference>
<dbReference type="Proteomes" id="UP000215590">
    <property type="component" value="Unassembled WGS sequence"/>
</dbReference>
<organism evidence="3 4">
    <name type="scientific">Brucella thiophenivorans</name>
    <dbReference type="NCBI Taxonomy" id="571255"/>
    <lineage>
        <taxon>Bacteria</taxon>
        <taxon>Pseudomonadati</taxon>
        <taxon>Pseudomonadota</taxon>
        <taxon>Alphaproteobacteria</taxon>
        <taxon>Hyphomicrobiales</taxon>
        <taxon>Brucellaceae</taxon>
        <taxon>Brucella/Ochrobactrum group</taxon>
        <taxon>Brucella</taxon>
    </lineage>
</organism>
<gene>
    <name evidence="3" type="ORF">CEV31_2795</name>
</gene>
<dbReference type="CDD" id="cd01299">
    <property type="entry name" value="Met_dep_hydrolase_A"/>
    <property type="match status" value="1"/>
</dbReference>
<dbReference type="PANTHER" id="PTHR43135">
    <property type="entry name" value="ALPHA-D-RIBOSE 1-METHYLPHOSPHONATE 5-TRIPHOSPHATE DIPHOSPHATASE"/>
    <property type="match status" value="1"/>
</dbReference>
<dbReference type="InterPro" id="IPR006680">
    <property type="entry name" value="Amidohydro-rel"/>
</dbReference>
<dbReference type="RefSeq" id="WP_235818111.1">
    <property type="nucleotide sequence ID" value="NZ_JBHEEK010000011.1"/>
</dbReference>
<keyword evidence="4" id="KW-1185">Reference proteome</keyword>
<dbReference type="InterPro" id="IPR057744">
    <property type="entry name" value="OTAase-like"/>
</dbReference>
<dbReference type="Pfam" id="PF01979">
    <property type="entry name" value="Amidohydro_1"/>
    <property type="match status" value="1"/>
</dbReference>
<keyword evidence="1" id="KW-0812">Transmembrane</keyword>
<dbReference type="InterPro" id="IPR011059">
    <property type="entry name" value="Metal-dep_hydrolase_composite"/>
</dbReference>
<feature type="domain" description="Amidohydrolase-related" evidence="2">
    <location>
        <begin position="126"/>
        <end position="471"/>
    </location>
</feature>
<dbReference type="PANTHER" id="PTHR43135:SF3">
    <property type="entry name" value="ALPHA-D-RIBOSE 1-METHYLPHOSPHONATE 5-TRIPHOSPHATE DIPHOSPHATASE"/>
    <property type="match status" value="1"/>
</dbReference>
<dbReference type="Gene3D" id="3.20.20.140">
    <property type="entry name" value="Metal-dependent hydrolases"/>
    <property type="match status" value="1"/>
</dbReference>
<evidence type="ECO:0000259" key="2">
    <source>
        <dbReference type="Pfam" id="PF01979"/>
    </source>
</evidence>
<keyword evidence="1" id="KW-1133">Transmembrane helix</keyword>
<evidence type="ECO:0000256" key="1">
    <source>
        <dbReference type="SAM" id="Phobius"/>
    </source>
</evidence>
<dbReference type="AlphaFoldDB" id="A0A256FKK1"/>
<name>A0A256FKK1_9HYPH</name>
<dbReference type="GO" id="GO:0016810">
    <property type="term" value="F:hydrolase activity, acting on carbon-nitrogen (but not peptide) bonds"/>
    <property type="evidence" value="ECO:0007669"/>
    <property type="project" value="InterPro"/>
</dbReference>
<keyword evidence="1" id="KW-0472">Membrane</keyword>
<protein>
    <submittedName>
        <fullName evidence="3">Amidohydrolase family protein</fullName>
    </submittedName>
</protein>
<feature type="transmembrane region" description="Helical" evidence="1">
    <location>
        <begin position="47"/>
        <end position="68"/>
    </location>
</feature>
<sequence length="491" mass="53286">MMRFDRNKLNFGAKYEHLHNGVPCQCHSPEARSINHRLTTAMSRRSFITGAGAILAAAGSGFATPALAQSPDKPLLLKNISIFDGMLDKLIVGKSILIRDGKIEAFVDDGETITDATVIDGAGMTAMPGLIDVHWHSMLAAMPMNVAMTADIGYLYLIAAQEAEKTLMRGFTTVRDVGGPSFALKRAIDEERFMGPRIYPAGAMISQTSGHGDFRMRTDIPRTGQSDLSAAEKAGISVIADGSDEVLRRTREQLMLGASQIKIMVGGGVSSFYDPLDSIQFTSAEIQASVNAASDWGTYVCAHVYTSAGIKRALDNGVQCIEHGQLADDDTIRRIADEGVWWSIQPFLADSDSNPQSVPEARAQQIRIAEGTIRCFELGQKYNAKLAWGTDILFNPKGTQSQTRQLAKTAQWFGNFGVLKMATSTNAELLRMSGDRNPYKAALGVLEPKAYADILLVDGNPLDDISLIADPEKNFRLIMKNGIVCKNTLSS</sequence>
<dbReference type="InterPro" id="IPR032466">
    <property type="entry name" value="Metal_Hydrolase"/>
</dbReference>
<dbReference type="EMBL" id="NNRJ01000051">
    <property type="protein sequence ID" value="OYR15226.1"/>
    <property type="molecule type" value="Genomic_DNA"/>
</dbReference>